<evidence type="ECO:0000313" key="2">
    <source>
        <dbReference type="EMBL" id="PWK46079.1"/>
    </source>
</evidence>
<feature type="compositionally biased region" description="Polar residues" evidence="1">
    <location>
        <begin position="252"/>
        <end position="262"/>
    </location>
</feature>
<feature type="compositionally biased region" description="Basic and acidic residues" evidence="1">
    <location>
        <begin position="290"/>
        <end position="302"/>
    </location>
</feature>
<dbReference type="AlphaFoldDB" id="A0A316FCE6"/>
<dbReference type="EMBL" id="QGGR01000010">
    <property type="protein sequence ID" value="PWK46079.1"/>
    <property type="molecule type" value="Genomic_DNA"/>
</dbReference>
<feature type="compositionally biased region" description="Basic residues" evidence="1">
    <location>
        <begin position="1"/>
        <end position="19"/>
    </location>
</feature>
<proteinExistence type="predicted"/>
<evidence type="ECO:0000256" key="1">
    <source>
        <dbReference type="SAM" id="MobiDB-lite"/>
    </source>
</evidence>
<feature type="compositionally biased region" description="Basic residues" evidence="1">
    <location>
        <begin position="205"/>
        <end position="221"/>
    </location>
</feature>
<reference evidence="2 3" key="1">
    <citation type="submission" date="2018-05" db="EMBL/GenBank/DDBJ databases">
        <title>Genomic Encyclopedia of Archaeal and Bacterial Type Strains, Phase II (KMG-II): from individual species to whole genera.</title>
        <authorList>
            <person name="Goeker M."/>
        </authorList>
    </citation>
    <scope>NUCLEOTIDE SEQUENCE [LARGE SCALE GENOMIC DNA]</scope>
    <source>
        <strain evidence="2 3">DSM 45184</strain>
    </source>
</reference>
<gene>
    <name evidence="2" type="ORF">BC793_11068</name>
</gene>
<comment type="caution">
    <text evidence="2">The sequence shown here is derived from an EMBL/GenBank/DDBJ whole genome shotgun (WGS) entry which is preliminary data.</text>
</comment>
<feature type="compositionally biased region" description="Low complexity" evidence="1">
    <location>
        <begin position="238"/>
        <end position="251"/>
    </location>
</feature>
<name>A0A316FCE6_9ACTN</name>
<feature type="region of interest" description="Disordered" evidence="1">
    <location>
        <begin position="139"/>
        <end position="302"/>
    </location>
</feature>
<protein>
    <submittedName>
        <fullName evidence="2">Uncharacterized protein</fullName>
    </submittedName>
</protein>
<organism evidence="2 3">
    <name type="scientific">Actinoplanes xinjiangensis</name>
    <dbReference type="NCBI Taxonomy" id="512350"/>
    <lineage>
        <taxon>Bacteria</taxon>
        <taxon>Bacillati</taxon>
        <taxon>Actinomycetota</taxon>
        <taxon>Actinomycetes</taxon>
        <taxon>Micromonosporales</taxon>
        <taxon>Micromonosporaceae</taxon>
        <taxon>Actinoplanes</taxon>
    </lineage>
</organism>
<sequence length="302" mass="31785">MRRLPPPRIRRRRYRRPTARFHPAPAPLHHRPHKIRPALAPLHHRPQEDPPGSSTAAPRPKEIHPTPVPPRRGSPGFGTAAPPRAPSGLRATTGAHTTLVWAAAIAIAGLNAHGPRIVCAGAGHDVWPSPRSAIVCAEHRHQRRPASPSCDIRSSLPKPAGSAVSKAAETGRNSEPIGTADRTDRHGAVPSSPSTCSKTGEHNKSGQHSKTSRHGKMRYRRSTGTTDTLHHGHPALQAPGTGTTAAPGTPTSISDTTSQESGGNPAVAPALAALEGNPGPTNSCPIARSTGHESRDQPTRAR</sequence>
<keyword evidence="3" id="KW-1185">Reference proteome</keyword>
<evidence type="ECO:0000313" key="3">
    <source>
        <dbReference type="Proteomes" id="UP000245697"/>
    </source>
</evidence>
<accession>A0A316FCE6</accession>
<feature type="region of interest" description="Disordered" evidence="1">
    <location>
        <begin position="1"/>
        <end position="91"/>
    </location>
</feature>
<dbReference type="Proteomes" id="UP000245697">
    <property type="component" value="Unassembled WGS sequence"/>
</dbReference>